<protein>
    <submittedName>
        <fullName evidence="1">Uncharacterized protein</fullName>
    </submittedName>
</protein>
<comment type="caution">
    <text evidence="1">The sequence shown here is derived from an EMBL/GenBank/DDBJ whole genome shotgun (WGS) entry which is preliminary data.</text>
</comment>
<gene>
    <name evidence="1" type="ORF">FDP08_03450</name>
</gene>
<evidence type="ECO:0000313" key="1">
    <source>
        <dbReference type="EMBL" id="TKV67210.1"/>
    </source>
</evidence>
<proteinExistence type="predicted"/>
<reference evidence="1 2" key="1">
    <citation type="submission" date="2019-05" db="EMBL/GenBank/DDBJ databases">
        <title>Marinobacter panjinensis sp. nov., a moderately halophilic bacterium isolated from sea tidal flat environment.</title>
        <authorList>
            <person name="Yang W."/>
            <person name="An M."/>
            <person name="He W."/>
            <person name="Luo X."/>
            <person name="Zhu L."/>
            <person name="Chen G."/>
            <person name="Zhang Y."/>
            <person name="Wang Y."/>
        </authorList>
    </citation>
    <scope>NUCLEOTIDE SEQUENCE [LARGE SCALE GENOMIC DNA]</scope>
    <source>
        <strain evidence="1 2">PJ-16</strain>
    </source>
</reference>
<evidence type="ECO:0000313" key="2">
    <source>
        <dbReference type="Proteomes" id="UP000308488"/>
    </source>
</evidence>
<name>A0A4U6R169_9GAMM</name>
<sequence length="460" mass="51349">MSKSKLVCRNVANSWRVRSCVYALLIGVPGIGHTTPAIEGLVAGAASLAHDSTVTIAGSGFGTKDDSAPVLVDYVNEAFENGKRNTQYSAYEDGRVIQASSDDPESRWGAATSVLPVRYDTDSEARHPFDSARYHLFGENVWLGRPVAYGGPGGWDTPTNNDQLYLSWWVKVDHNSLYYWRIYPYDISGKFEVGEAIVSGGQVIGEFIGIDDEGLLNFTFPGNFNSNNLKGINLLGQRSGARTKFPEEFRAGSGYGFESPGQKTLRVWDDPDSRGIRTSLSHTDYFVASPSNREYMSNRVYQRRDMVPDVWHHFEVELDIAKGTFKSWFNGELGGVAKFDSRAAYEEAYSPTIALIGNNAKQDHLQNMYISEIYMDKSVQRVIIGDAPRYEDLTYYELQRPIKWTNSEIEFVVNLGALASSSDLYIYVFDEDGVPNQQGFELCTAADCPVPPRKIELQIN</sequence>
<dbReference type="Proteomes" id="UP000308488">
    <property type="component" value="Unassembled WGS sequence"/>
</dbReference>
<dbReference type="RefSeq" id="WP_137434630.1">
    <property type="nucleotide sequence ID" value="NZ_JANRHC010000005.1"/>
</dbReference>
<dbReference type="AlphaFoldDB" id="A0A4U6R169"/>
<dbReference type="OrthoDB" id="6346756at2"/>
<accession>A0A4U6R169</accession>
<organism evidence="1 2">
    <name type="scientific">Marinobacter panjinensis</name>
    <dbReference type="NCBI Taxonomy" id="2576384"/>
    <lineage>
        <taxon>Bacteria</taxon>
        <taxon>Pseudomonadati</taxon>
        <taxon>Pseudomonadota</taxon>
        <taxon>Gammaproteobacteria</taxon>
        <taxon>Pseudomonadales</taxon>
        <taxon>Marinobacteraceae</taxon>
        <taxon>Marinobacter</taxon>
    </lineage>
</organism>
<keyword evidence="2" id="KW-1185">Reference proteome</keyword>
<dbReference type="EMBL" id="SZYH01000001">
    <property type="protein sequence ID" value="TKV67210.1"/>
    <property type="molecule type" value="Genomic_DNA"/>
</dbReference>